<dbReference type="KEGG" id="sawl:NGM29_17985"/>
<evidence type="ECO:0000313" key="3">
    <source>
        <dbReference type="Proteomes" id="UP001056855"/>
    </source>
</evidence>
<gene>
    <name evidence="2" type="ORF">NGM29_17985</name>
</gene>
<reference evidence="2" key="1">
    <citation type="submission" date="2022-06" db="EMBL/GenBank/DDBJ databases">
        <title>Diverse halophilic archaea isolated from saline environments.</title>
        <authorList>
            <person name="Cui H.-L."/>
        </authorList>
    </citation>
    <scope>NUCLEOTIDE SEQUENCE</scope>
    <source>
        <strain evidence="2">WLHS1</strain>
    </source>
</reference>
<accession>A0A9E7NA31</accession>
<dbReference type="GO" id="GO:0016491">
    <property type="term" value="F:oxidoreductase activity"/>
    <property type="evidence" value="ECO:0007669"/>
    <property type="project" value="InterPro"/>
</dbReference>
<dbReference type="GeneID" id="73291977"/>
<dbReference type="SUPFAM" id="SSF51905">
    <property type="entry name" value="FAD/NAD(P)-binding domain"/>
    <property type="match status" value="1"/>
</dbReference>
<dbReference type="Proteomes" id="UP001056855">
    <property type="component" value="Chromosome"/>
</dbReference>
<dbReference type="RefSeq" id="WP_254158156.1">
    <property type="nucleotide sequence ID" value="NZ_CP100355.1"/>
</dbReference>
<feature type="domain" description="Amine oxidase" evidence="1">
    <location>
        <begin position="14"/>
        <end position="426"/>
    </location>
</feature>
<name>A0A9E7NA31_9EURY</name>
<dbReference type="AlphaFoldDB" id="A0A9E7NA31"/>
<protein>
    <submittedName>
        <fullName evidence="2">FAD-dependent oxidoreductase</fullName>
    </submittedName>
</protein>
<evidence type="ECO:0000313" key="2">
    <source>
        <dbReference type="EMBL" id="UTF53631.1"/>
    </source>
</evidence>
<organism evidence="2 3">
    <name type="scientific">Natronosalvus rutilus</name>
    <dbReference type="NCBI Taxonomy" id="2953753"/>
    <lineage>
        <taxon>Archaea</taxon>
        <taxon>Methanobacteriati</taxon>
        <taxon>Methanobacteriota</taxon>
        <taxon>Stenosarchaea group</taxon>
        <taxon>Halobacteria</taxon>
        <taxon>Halobacteriales</taxon>
        <taxon>Natrialbaceae</taxon>
        <taxon>Natronosalvus</taxon>
    </lineage>
</organism>
<proteinExistence type="predicted"/>
<evidence type="ECO:0000259" key="1">
    <source>
        <dbReference type="Pfam" id="PF01593"/>
    </source>
</evidence>
<sequence length="432" mass="46680">MTRTASVTVVGGGLAGLVTARTLARDGFDVTLYERRDDVGGRVRTTERDGYRLDRGFQVLFTAYPAVRAELDLPALDLREFAPGAVIARDGRRSALSDPFRDPEGLPETLCNSDVALTDKLGIFRLRHQFAGRDPDRIFEGPDATIGQYLRDQGFSDRFIDNFAAPFYGGITLDRSLSTSKRIFEYTFRALAVGSIAVPAKGMGRIPSQLAASAESEGVVIETGVTVTEIDTGDDEVTCTLETVGNTGDKIVEADAVVVATDPPTARELTGVESIPTTAKGCVTQYYTLPGWTDLEIGRRLLLNADGGSGPNHVVPHSAVAPAYAPDGSTLLSATYLGHPEPDDETLADRTQRALESWYPDRRFDDLETVHTERIPFAQFAQPPGIHESLPGPRAPEGACYLAGEYTRWSSIQGALESGRRAALAVRVDIES</sequence>
<dbReference type="PRINTS" id="PR00419">
    <property type="entry name" value="ADXRDTASE"/>
</dbReference>
<dbReference type="EMBL" id="CP100355">
    <property type="protein sequence ID" value="UTF53631.1"/>
    <property type="molecule type" value="Genomic_DNA"/>
</dbReference>
<keyword evidence="3" id="KW-1185">Reference proteome</keyword>
<dbReference type="InterPro" id="IPR036188">
    <property type="entry name" value="FAD/NAD-bd_sf"/>
</dbReference>
<dbReference type="Gene3D" id="3.50.50.60">
    <property type="entry name" value="FAD/NAD(P)-binding domain"/>
    <property type="match status" value="1"/>
</dbReference>
<dbReference type="PANTHER" id="PTHR42841">
    <property type="entry name" value="AMINE OXIDASE"/>
    <property type="match status" value="1"/>
</dbReference>
<dbReference type="InterPro" id="IPR002937">
    <property type="entry name" value="Amino_oxidase"/>
</dbReference>
<dbReference type="Pfam" id="PF01593">
    <property type="entry name" value="Amino_oxidase"/>
    <property type="match status" value="1"/>
</dbReference>